<keyword evidence="1" id="KW-0732">Signal</keyword>
<evidence type="ECO:0000313" key="2">
    <source>
        <dbReference type="EMBL" id="KAK5599395.1"/>
    </source>
</evidence>
<organism evidence="2 3">
    <name type="scientific">Crenichthys baileyi</name>
    <name type="common">White River springfish</name>
    <dbReference type="NCBI Taxonomy" id="28760"/>
    <lineage>
        <taxon>Eukaryota</taxon>
        <taxon>Metazoa</taxon>
        <taxon>Chordata</taxon>
        <taxon>Craniata</taxon>
        <taxon>Vertebrata</taxon>
        <taxon>Euteleostomi</taxon>
        <taxon>Actinopterygii</taxon>
        <taxon>Neopterygii</taxon>
        <taxon>Teleostei</taxon>
        <taxon>Neoteleostei</taxon>
        <taxon>Acanthomorphata</taxon>
        <taxon>Ovalentaria</taxon>
        <taxon>Atherinomorphae</taxon>
        <taxon>Cyprinodontiformes</taxon>
        <taxon>Goodeidae</taxon>
        <taxon>Crenichthys</taxon>
    </lineage>
</organism>
<evidence type="ECO:0000256" key="1">
    <source>
        <dbReference type="SAM" id="SignalP"/>
    </source>
</evidence>
<proteinExistence type="predicted"/>
<accession>A0AAV9QUC8</accession>
<dbReference type="Proteomes" id="UP001311232">
    <property type="component" value="Unassembled WGS sequence"/>
</dbReference>
<evidence type="ECO:0008006" key="4">
    <source>
        <dbReference type="Google" id="ProtNLM"/>
    </source>
</evidence>
<gene>
    <name evidence="2" type="ORF">CRENBAI_021741</name>
</gene>
<name>A0AAV9QUC8_9TELE</name>
<comment type="caution">
    <text evidence="2">The sequence shown here is derived from an EMBL/GenBank/DDBJ whole genome shotgun (WGS) entry which is preliminary data.</text>
</comment>
<reference evidence="2 3" key="1">
    <citation type="submission" date="2021-06" db="EMBL/GenBank/DDBJ databases">
        <authorList>
            <person name="Palmer J.M."/>
        </authorList>
    </citation>
    <scope>NUCLEOTIDE SEQUENCE [LARGE SCALE GENOMIC DNA]</scope>
    <source>
        <strain evidence="2 3">MEX-2019</strain>
        <tissue evidence="2">Muscle</tissue>
    </source>
</reference>
<dbReference type="AlphaFoldDB" id="A0AAV9QUC8"/>
<protein>
    <recommendedName>
        <fullName evidence="4">Secreted protein</fullName>
    </recommendedName>
</protein>
<feature type="chain" id="PRO_5043698650" description="Secreted protein" evidence="1">
    <location>
        <begin position="19"/>
        <end position="159"/>
    </location>
</feature>
<evidence type="ECO:0000313" key="3">
    <source>
        <dbReference type="Proteomes" id="UP001311232"/>
    </source>
</evidence>
<sequence>MGTALASLASPLVQGCLCGCLGSCRWPMAPVDVSGQLWATGTTLQYCGHTSLLTSQGLAHRLLTGLLERWKPCSSVTVVMAVRDSFWWKSPLFVFFFTDCSLLRCSCWTRIFMGALHSSCWTSPGTHVDCSCPVAANALPITKEFALYKLSAPVTRHGV</sequence>
<dbReference type="EMBL" id="JAHHUM010002941">
    <property type="protein sequence ID" value="KAK5599395.1"/>
    <property type="molecule type" value="Genomic_DNA"/>
</dbReference>
<keyword evidence="3" id="KW-1185">Reference proteome</keyword>
<feature type="signal peptide" evidence="1">
    <location>
        <begin position="1"/>
        <end position="18"/>
    </location>
</feature>